<evidence type="ECO:0000313" key="5">
    <source>
        <dbReference type="EMBL" id="KAK5080608.1"/>
    </source>
</evidence>
<dbReference type="PANTHER" id="PTHR43476">
    <property type="entry name" value="3-(3-HYDROXY-PHENYL)PROPIONATE/3-HYDROXYCINNAMIC ACID HYDROXYLASE"/>
    <property type="match status" value="1"/>
</dbReference>
<dbReference type="Gene3D" id="3.50.50.60">
    <property type="entry name" value="FAD/NAD(P)-binding domain"/>
    <property type="match status" value="2"/>
</dbReference>
<accession>A0AAN7SLE0</accession>
<dbReference type="InterPro" id="IPR050631">
    <property type="entry name" value="PheA/TfdB_FAD_monoxygenase"/>
</dbReference>
<keyword evidence="2" id="KW-0274">FAD</keyword>
<organism evidence="5 6">
    <name type="scientific">Lithohypha guttulata</name>
    <dbReference type="NCBI Taxonomy" id="1690604"/>
    <lineage>
        <taxon>Eukaryota</taxon>
        <taxon>Fungi</taxon>
        <taxon>Dikarya</taxon>
        <taxon>Ascomycota</taxon>
        <taxon>Pezizomycotina</taxon>
        <taxon>Eurotiomycetes</taxon>
        <taxon>Chaetothyriomycetidae</taxon>
        <taxon>Chaetothyriales</taxon>
        <taxon>Trichomeriaceae</taxon>
        <taxon>Lithohypha</taxon>
    </lineage>
</organism>
<proteinExistence type="predicted"/>
<name>A0AAN7SLE0_9EURO</name>
<comment type="caution">
    <text evidence="5">The sequence shown here is derived from an EMBL/GenBank/DDBJ whole genome shotgun (WGS) entry which is preliminary data.</text>
</comment>
<evidence type="ECO:0000259" key="4">
    <source>
        <dbReference type="Pfam" id="PF01494"/>
    </source>
</evidence>
<evidence type="ECO:0000256" key="1">
    <source>
        <dbReference type="ARBA" id="ARBA00022630"/>
    </source>
</evidence>
<dbReference type="Proteomes" id="UP001309876">
    <property type="component" value="Unassembled WGS sequence"/>
</dbReference>
<dbReference type="InterPro" id="IPR036188">
    <property type="entry name" value="FAD/NAD-bd_sf"/>
</dbReference>
<dbReference type="GO" id="GO:0071949">
    <property type="term" value="F:FAD binding"/>
    <property type="evidence" value="ECO:0007669"/>
    <property type="project" value="InterPro"/>
</dbReference>
<dbReference type="InterPro" id="IPR002938">
    <property type="entry name" value="FAD-bd"/>
</dbReference>
<feature type="domain" description="FAD-binding" evidence="4">
    <location>
        <begin position="4"/>
        <end position="208"/>
    </location>
</feature>
<keyword evidence="6" id="KW-1185">Reference proteome</keyword>
<evidence type="ECO:0000256" key="3">
    <source>
        <dbReference type="ARBA" id="ARBA00023002"/>
    </source>
</evidence>
<dbReference type="Pfam" id="PF01494">
    <property type="entry name" value="FAD_binding_3"/>
    <property type="match status" value="2"/>
</dbReference>
<evidence type="ECO:0000313" key="6">
    <source>
        <dbReference type="Proteomes" id="UP001309876"/>
    </source>
</evidence>
<dbReference type="AlphaFoldDB" id="A0AAN7SLE0"/>
<dbReference type="SUPFAM" id="SSF51905">
    <property type="entry name" value="FAD/NAD(P)-binding domain"/>
    <property type="match status" value="1"/>
</dbReference>
<gene>
    <name evidence="5" type="ORF">LTR05_008553</name>
</gene>
<keyword evidence="3" id="KW-0560">Oxidoreductase</keyword>
<evidence type="ECO:0000256" key="2">
    <source>
        <dbReference type="ARBA" id="ARBA00022827"/>
    </source>
</evidence>
<keyword evidence="1" id="KW-0285">Flavoprotein</keyword>
<dbReference type="GO" id="GO:0008688">
    <property type="term" value="F:3-(3-hydroxyphenyl)propionate hydroxylase activity"/>
    <property type="evidence" value="ECO:0007669"/>
    <property type="project" value="TreeGrafter"/>
</dbReference>
<dbReference type="PRINTS" id="PR00420">
    <property type="entry name" value="RNGMNOXGNASE"/>
</dbReference>
<reference evidence="5 6" key="1">
    <citation type="submission" date="2023-08" db="EMBL/GenBank/DDBJ databases">
        <title>Black Yeasts Isolated from many extreme environments.</title>
        <authorList>
            <person name="Coleine C."/>
            <person name="Stajich J.E."/>
            <person name="Selbmann L."/>
        </authorList>
    </citation>
    <scope>NUCLEOTIDE SEQUENCE [LARGE SCALE GENOMIC DNA]</scope>
    <source>
        <strain evidence="5 6">CCFEE 5910</strain>
    </source>
</reference>
<protein>
    <recommendedName>
        <fullName evidence="4">FAD-binding domain-containing protein</fullName>
    </recommendedName>
</protein>
<dbReference type="EMBL" id="JAVRRJ010000013">
    <property type="protein sequence ID" value="KAK5080608.1"/>
    <property type="molecule type" value="Genomic_DNA"/>
</dbReference>
<dbReference type="GO" id="GO:0019622">
    <property type="term" value="P:3-(3-hydroxy)phenylpropionate catabolic process"/>
    <property type="evidence" value="ECO:0007669"/>
    <property type="project" value="TreeGrafter"/>
</dbReference>
<feature type="domain" description="FAD-binding" evidence="4">
    <location>
        <begin position="313"/>
        <end position="370"/>
    </location>
</feature>
<sequence length="623" mass="69994">MTEQTDVVIVGGGPTGALLSALLGKAGVPNIVLEKEADITTDPRGIALDEDGIRALQAIGAYGKVFTEIGSTMTRFNFLSGVHKDLSKRPLLSMDYSTSEGGTGHVGFICHKQPALERAIRDSMSDNSYSEMRSRCLVTGISEDSECVTVHYINAQGQATSIQSRFLVGADGKTGYVRKKYLEPQGITMNKCECTNYEETWVALNWKVTTPTPKTHPDFPLWQLGYTPTDVYDLFFPKEFNFLCNPERPAVCGRFGLQTDQLWRFEFVVHKGEDGVKMATLEETRKIIFPYLTHSGIRYGMCHDVRYPEDCIEVLRSRAFSFQARSCNRWAQGRVILVGDAAHVFPPFGGQGISSGFRDALGLAWRLAMLRQVPQANHTDVIKAWYTERKQQLDRSLAATIQNGEYVTQSNPFTIFARDWYLWLYQLVPRWRREMEKGARAQGMVRYNHEAGMPFLPGNCGGTLLPQVYAWDFQASLIRFSDDLIFAPGKDGLLQVLILPASEKEAEELTLAIKDMPQNEFVKSDEAVALIQDCTVGSACSRKLMHCGIRIARIATAEEFAADIDLCQGRPAPKYYDPYRISKEVRNKKFVLVRPDRYIYTACATSQELRIALNSLVDVLVQR</sequence>
<dbReference type="PANTHER" id="PTHR43476:SF3">
    <property type="entry name" value="FAD-BINDING MONOOXYGENASE"/>
    <property type="match status" value="1"/>
</dbReference>